<accession>A0A099JW78</accession>
<keyword evidence="1" id="KW-1133">Transmembrane helix</keyword>
<sequence length="189" mass="20156">MPFPQRDDPERGYTLVELIVYSGLLLLVVTVVASLFVSGLTTTERVRAMTAATTSAQVVADSIETNVRNSTDFLLTNPSGTDQFLVARTTRRDATLSWQCVAWYYSASGQGSIRFKQSSVAILAPTPTELQDWTLVQQGITPLSGAAVFTTSGQSLTVNFNSLVGDHPPVVISSSATSRAGASGNLTCF</sequence>
<keyword evidence="1" id="KW-0812">Transmembrane</keyword>
<dbReference type="RefSeq" id="WP_035834594.1">
    <property type="nucleotide sequence ID" value="NZ_JACHBQ010000001.1"/>
</dbReference>
<dbReference type="EMBL" id="JPXF01000002">
    <property type="protein sequence ID" value="KGJ82350.1"/>
    <property type="molecule type" value="Genomic_DNA"/>
</dbReference>
<keyword evidence="1" id="KW-0472">Membrane</keyword>
<evidence type="ECO:0000313" key="4">
    <source>
        <dbReference type="Proteomes" id="UP000029864"/>
    </source>
</evidence>
<evidence type="ECO:0000256" key="1">
    <source>
        <dbReference type="SAM" id="Phobius"/>
    </source>
</evidence>
<dbReference type="AlphaFoldDB" id="A0A099JW78"/>
<evidence type="ECO:0000313" key="2">
    <source>
        <dbReference type="EMBL" id="KGJ82350.1"/>
    </source>
</evidence>
<evidence type="ECO:0000313" key="5">
    <source>
        <dbReference type="Proteomes" id="UP000561726"/>
    </source>
</evidence>
<feature type="transmembrane region" description="Helical" evidence="1">
    <location>
        <begin position="20"/>
        <end position="40"/>
    </location>
</feature>
<keyword evidence="4" id="KW-1185">Reference proteome</keyword>
<reference evidence="3 5" key="2">
    <citation type="submission" date="2020-08" db="EMBL/GenBank/DDBJ databases">
        <title>Sequencing the genomes of 1000 actinobacteria strains.</title>
        <authorList>
            <person name="Klenk H.-P."/>
        </authorList>
    </citation>
    <scope>NUCLEOTIDE SEQUENCE [LARGE SCALE GENOMIC DNA]</scope>
    <source>
        <strain evidence="3 5">DSM 21065</strain>
    </source>
</reference>
<name>A0A099JW78_9MICO</name>
<dbReference type="Proteomes" id="UP000561726">
    <property type="component" value="Unassembled WGS sequence"/>
</dbReference>
<dbReference type="STRING" id="1001240.GY21_00855"/>
<reference evidence="2 4" key="1">
    <citation type="submission" date="2014-08" db="EMBL/GenBank/DDBJ databases">
        <authorList>
            <person name="Sisinthy S."/>
        </authorList>
    </citation>
    <scope>NUCLEOTIDE SEQUENCE [LARGE SCALE GENOMIC DNA]</scope>
    <source>
        <strain evidence="2 4">RuG17</strain>
    </source>
</reference>
<dbReference type="EMBL" id="JACHBQ010000001">
    <property type="protein sequence ID" value="MBB5639513.1"/>
    <property type="molecule type" value="Genomic_DNA"/>
</dbReference>
<dbReference type="eggNOG" id="ENOG502ZMM8">
    <property type="taxonomic scope" value="Bacteria"/>
</dbReference>
<protein>
    <submittedName>
        <fullName evidence="3">Type II secretory pathway pseudopilin PulG</fullName>
    </submittedName>
</protein>
<dbReference type="Proteomes" id="UP000029864">
    <property type="component" value="Unassembled WGS sequence"/>
</dbReference>
<evidence type="ECO:0000313" key="3">
    <source>
        <dbReference type="EMBL" id="MBB5639513.1"/>
    </source>
</evidence>
<gene>
    <name evidence="3" type="ORF">BJ997_000061</name>
    <name evidence="2" type="ORF">GY21_00855</name>
</gene>
<proteinExistence type="predicted"/>
<organism evidence="2 4">
    <name type="scientific">Cryobacterium roopkundense</name>
    <dbReference type="NCBI Taxonomy" id="1001240"/>
    <lineage>
        <taxon>Bacteria</taxon>
        <taxon>Bacillati</taxon>
        <taxon>Actinomycetota</taxon>
        <taxon>Actinomycetes</taxon>
        <taxon>Micrococcales</taxon>
        <taxon>Microbacteriaceae</taxon>
        <taxon>Cryobacterium</taxon>
    </lineage>
</organism>
<comment type="caution">
    <text evidence="2">The sequence shown here is derived from an EMBL/GenBank/DDBJ whole genome shotgun (WGS) entry which is preliminary data.</text>
</comment>
<dbReference type="OrthoDB" id="5117911at2"/>